<dbReference type="PROSITE" id="PS01063">
    <property type="entry name" value="SIGMA70_ECF"/>
    <property type="match status" value="1"/>
</dbReference>
<evidence type="ECO:0000313" key="9">
    <source>
        <dbReference type="EMBL" id="MBK3516546.1"/>
    </source>
</evidence>
<evidence type="ECO:0000313" key="10">
    <source>
        <dbReference type="Proteomes" id="UP000605676"/>
    </source>
</evidence>
<evidence type="ECO:0000256" key="5">
    <source>
        <dbReference type="ARBA" id="ARBA00023163"/>
    </source>
</evidence>
<evidence type="ECO:0000256" key="3">
    <source>
        <dbReference type="ARBA" id="ARBA00023082"/>
    </source>
</evidence>
<keyword evidence="10" id="KW-1185">Reference proteome</keyword>
<dbReference type="InterPro" id="IPR013324">
    <property type="entry name" value="RNA_pol_sigma_r3/r4-like"/>
</dbReference>
<dbReference type="InterPro" id="IPR013249">
    <property type="entry name" value="RNA_pol_sigma70_r4_t2"/>
</dbReference>
<dbReference type="SUPFAM" id="SSF88946">
    <property type="entry name" value="Sigma2 domain of RNA polymerase sigma factors"/>
    <property type="match status" value="1"/>
</dbReference>
<keyword evidence="5 6" id="KW-0804">Transcription</keyword>
<dbReference type="Pfam" id="PF08281">
    <property type="entry name" value="Sigma70_r4_2"/>
    <property type="match status" value="1"/>
</dbReference>
<keyword evidence="3 6" id="KW-0731">Sigma factor</keyword>
<feature type="domain" description="RNA polymerase sigma-70 region 2" evidence="7">
    <location>
        <begin position="26"/>
        <end position="92"/>
    </location>
</feature>
<evidence type="ECO:0000256" key="1">
    <source>
        <dbReference type="ARBA" id="ARBA00010641"/>
    </source>
</evidence>
<evidence type="ECO:0000259" key="8">
    <source>
        <dbReference type="Pfam" id="PF08281"/>
    </source>
</evidence>
<name>A0ABS1HFV4_9BACT</name>
<reference evidence="9 10" key="1">
    <citation type="submission" date="2021-01" db="EMBL/GenBank/DDBJ databases">
        <title>Carboxyliciviraga sp.nov., isolated from coastal sediments.</title>
        <authorList>
            <person name="Lu D."/>
            <person name="Zhang T."/>
        </authorList>
    </citation>
    <scope>NUCLEOTIDE SEQUENCE [LARGE SCALE GENOMIC DNA]</scope>
    <source>
        <strain evidence="9 10">N1Y132</strain>
    </source>
</reference>
<evidence type="ECO:0000259" key="7">
    <source>
        <dbReference type="Pfam" id="PF04542"/>
    </source>
</evidence>
<dbReference type="Gene3D" id="1.10.1740.10">
    <property type="match status" value="1"/>
</dbReference>
<dbReference type="PANTHER" id="PTHR43133">
    <property type="entry name" value="RNA POLYMERASE ECF-TYPE SIGMA FACTO"/>
    <property type="match status" value="1"/>
</dbReference>
<comment type="caution">
    <text evidence="9">The sequence shown here is derived from an EMBL/GenBank/DDBJ whole genome shotgun (WGS) entry which is preliminary data.</text>
</comment>
<protein>
    <recommendedName>
        <fullName evidence="6">RNA polymerase sigma factor</fullName>
    </recommendedName>
</protein>
<dbReference type="InterPro" id="IPR014284">
    <property type="entry name" value="RNA_pol_sigma-70_dom"/>
</dbReference>
<dbReference type="InterPro" id="IPR036388">
    <property type="entry name" value="WH-like_DNA-bd_sf"/>
</dbReference>
<evidence type="ECO:0000256" key="4">
    <source>
        <dbReference type="ARBA" id="ARBA00023125"/>
    </source>
</evidence>
<keyword evidence="4 6" id="KW-0238">DNA-binding</keyword>
<dbReference type="PANTHER" id="PTHR43133:SF51">
    <property type="entry name" value="RNA POLYMERASE SIGMA FACTOR"/>
    <property type="match status" value="1"/>
</dbReference>
<dbReference type="InterPro" id="IPR013325">
    <property type="entry name" value="RNA_pol_sigma_r2"/>
</dbReference>
<gene>
    <name evidence="9" type="ORF">JIV24_04270</name>
</gene>
<dbReference type="Proteomes" id="UP000605676">
    <property type="component" value="Unassembled WGS sequence"/>
</dbReference>
<dbReference type="Pfam" id="PF04542">
    <property type="entry name" value="Sigma70_r2"/>
    <property type="match status" value="1"/>
</dbReference>
<keyword evidence="2 6" id="KW-0805">Transcription regulation</keyword>
<dbReference type="InterPro" id="IPR039425">
    <property type="entry name" value="RNA_pol_sigma-70-like"/>
</dbReference>
<evidence type="ECO:0000256" key="2">
    <source>
        <dbReference type="ARBA" id="ARBA00023015"/>
    </source>
</evidence>
<dbReference type="NCBIfam" id="TIGR02937">
    <property type="entry name" value="sigma70-ECF"/>
    <property type="match status" value="1"/>
</dbReference>
<comment type="similarity">
    <text evidence="1 6">Belongs to the sigma-70 factor family. ECF subfamily.</text>
</comment>
<proteinExistence type="inferred from homology"/>
<sequence>MNKTFDLTEQLVQSCIHGDERARYELYQQFVKPMYNVAYRIVANQFDAEDVVQDAFIKAFKKIGSLKDNRAFASWLKQIVVNEAISLIRKTKKMHLLAEDIEQITDVEVKEVSDDIPIEKVMKKIQELPHGARIVFTLRAIEGYRFNEVSELTGQTVNNCKVQYHRARKILSSKLKTILYA</sequence>
<dbReference type="SUPFAM" id="SSF88659">
    <property type="entry name" value="Sigma3 and sigma4 domains of RNA polymerase sigma factors"/>
    <property type="match status" value="1"/>
</dbReference>
<dbReference type="Gene3D" id="1.10.10.10">
    <property type="entry name" value="Winged helix-like DNA-binding domain superfamily/Winged helix DNA-binding domain"/>
    <property type="match status" value="1"/>
</dbReference>
<feature type="domain" description="RNA polymerase sigma factor 70 region 4 type 2" evidence="8">
    <location>
        <begin position="119"/>
        <end position="170"/>
    </location>
</feature>
<organism evidence="9 10">
    <name type="scientific">Carboxylicivirga marina</name>
    <dbReference type="NCBI Taxonomy" id="2800988"/>
    <lineage>
        <taxon>Bacteria</taxon>
        <taxon>Pseudomonadati</taxon>
        <taxon>Bacteroidota</taxon>
        <taxon>Bacteroidia</taxon>
        <taxon>Marinilabiliales</taxon>
        <taxon>Marinilabiliaceae</taxon>
        <taxon>Carboxylicivirga</taxon>
    </lineage>
</organism>
<dbReference type="EMBL" id="JAENRR010000007">
    <property type="protein sequence ID" value="MBK3516546.1"/>
    <property type="molecule type" value="Genomic_DNA"/>
</dbReference>
<evidence type="ECO:0000256" key="6">
    <source>
        <dbReference type="RuleBase" id="RU000716"/>
    </source>
</evidence>
<dbReference type="InterPro" id="IPR000838">
    <property type="entry name" value="RNA_pol_sigma70_ECF_CS"/>
</dbReference>
<accession>A0ABS1HFV4</accession>
<dbReference type="RefSeq" id="WP_200463777.1">
    <property type="nucleotide sequence ID" value="NZ_JAENRR010000007.1"/>
</dbReference>
<dbReference type="InterPro" id="IPR007627">
    <property type="entry name" value="RNA_pol_sigma70_r2"/>
</dbReference>